<evidence type="ECO:0000256" key="11">
    <source>
        <dbReference type="ARBA" id="ARBA00023154"/>
    </source>
</evidence>
<evidence type="ECO:0000256" key="9">
    <source>
        <dbReference type="ARBA" id="ARBA00022833"/>
    </source>
</evidence>
<dbReference type="Proteomes" id="UP001596084">
    <property type="component" value="Unassembled WGS sequence"/>
</dbReference>
<dbReference type="NCBIfam" id="TIGR01246">
    <property type="entry name" value="dapE_proteo"/>
    <property type="match status" value="1"/>
</dbReference>
<evidence type="ECO:0000313" key="17">
    <source>
        <dbReference type="EMBL" id="MFC5523434.1"/>
    </source>
</evidence>
<dbReference type="CDD" id="cd03891">
    <property type="entry name" value="M20_DapE_proteobac"/>
    <property type="match status" value="1"/>
</dbReference>
<dbReference type="EC" id="3.5.1.18" evidence="4 15"/>
<accession>A0ABW0QL16</accession>
<dbReference type="GO" id="GO:0009014">
    <property type="term" value="F:succinyl-diaminopimelate desuccinylase activity"/>
    <property type="evidence" value="ECO:0007669"/>
    <property type="project" value="UniProtKB-EC"/>
</dbReference>
<feature type="binding site" evidence="15">
    <location>
        <position position="159"/>
    </location>
    <ligand>
        <name>Zn(2+)</name>
        <dbReference type="ChEBI" id="CHEBI:29105"/>
        <label>2</label>
    </ligand>
</feature>
<comment type="catalytic activity">
    <reaction evidence="14 15">
        <text>N-succinyl-(2S,6S)-2,6-diaminopimelate + H2O = (2S,6S)-2,6-diaminopimelate + succinate</text>
        <dbReference type="Rhea" id="RHEA:22608"/>
        <dbReference type="ChEBI" id="CHEBI:15377"/>
        <dbReference type="ChEBI" id="CHEBI:30031"/>
        <dbReference type="ChEBI" id="CHEBI:57609"/>
        <dbReference type="ChEBI" id="CHEBI:58087"/>
        <dbReference type="EC" id="3.5.1.18"/>
    </reaction>
</comment>
<evidence type="ECO:0000256" key="10">
    <source>
        <dbReference type="ARBA" id="ARBA00022915"/>
    </source>
</evidence>
<gene>
    <name evidence="15 17" type="primary">dapE</name>
    <name evidence="17" type="ORF">ACFPP7_21320</name>
</gene>
<evidence type="ECO:0000256" key="13">
    <source>
        <dbReference type="ARBA" id="ARBA00031891"/>
    </source>
</evidence>
<feature type="active site" description="Proton acceptor" evidence="15">
    <location>
        <position position="158"/>
    </location>
</feature>
<feature type="binding site" evidence="15">
    <location>
        <position position="124"/>
    </location>
    <ligand>
        <name>Zn(2+)</name>
        <dbReference type="ChEBI" id="CHEBI:29105"/>
        <label>1</label>
    </ligand>
</feature>
<evidence type="ECO:0000256" key="3">
    <source>
        <dbReference type="ARBA" id="ARBA00011738"/>
    </source>
</evidence>
<evidence type="ECO:0000256" key="14">
    <source>
        <dbReference type="ARBA" id="ARBA00051301"/>
    </source>
</evidence>
<evidence type="ECO:0000256" key="5">
    <source>
        <dbReference type="ARBA" id="ARBA00022391"/>
    </source>
</evidence>
<proteinExistence type="inferred from homology"/>
<comment type="pathway">
    <text evidence="1 15">Amino-acid biosynthesis; L-lysine biosynthesis via DAP pathway; LL-2,6-diaminopimelate from (S)-tetrahydrodipicolinate (succinylase route): step 3/3.</text>
</comment>
<comment type="caution">
    <text evidence="17">The sequence shown here is derived from an EMBL/GenBank/DDBJ whole genome shotgun (WGS) entry which is preliminary data.</text>
</comment>
<feature type="domain" description="Peptidase M20 dimerisation" evidence="16">
    <location>
        <begin position="200"/>
        <end position="307"/>
    </location>
</feature>
<evidence type="ECO:0000256" key="12">
    <source>
        <dbReference type="ARBA" id="ARBA00023285"/>
    </source>
</evidence>
<keyword evidence="10 15" id="KW-0220">Diaminopimelate biosynthesis</keyword>
<comment type="function">
    <text evidence="15">Catalyzes the hydrolysis of N-succinyl-L,L-diaminopimelic acid (SDAP), forming succinate and LL-2,6-diaminopimelate (DAP), an intermediate involved in the bacterial biosynthesis of lysine and meso-diaminopimelic acid, an essential component of bacterial cell walls.</text>
</comment>
<dbReference type="HAMAP" id="MF_01690">
    <property type="entry name" value="DapE"/>
    <property type="match status" value="1"/>
</dbReference>
<dbReference type="EMBL" id="JBHSMX010000065">
    <property type="protein sequence ID" value="MFC5523434.1"/>
    <property type="molecule type" value="Genomic_DNA"/>
</dbReference>
<dbReference type="InterPro" id="IPR050072">
    <property type="entry name" value="Peptidase_M20A"/>
</dbReference>
<protein>
    <recommendedName>
        <fullName evidence="5 15">Succinyl-diaminopimelate desuccinylase</fullName>
        <shortName evidence="15">SDAP desuccinylase</shortName>
        <ecNumber evidence="4 15">3.5.1.18</ecNumber>
    </recommendedName>
    <alternativeName>
        <fullName evidence="13 15">N-succinyl-LL-2,6-diaminoheptanedioate amidohydrolase</fullName>
    </alternativeName>
</protein>
<name>A0ABW0QL16_9BURK</name>
<evidence type="ECO:0000256" key="2">
    <source>
        <dbReference type="ARBA" id="ARBA00006746"/>
    </source>
</evidence>
<evidence type="ECO:0000256" key="6">
    <source>
        <dbReference type="ARBA" id="ARBA00022605"/>
    </source>
</evidence>
<reference evidence="18" key="1">
    <citation type="journal article" date="2019" name="Int. J. Syst. Evol. Microbiol.">
        <title>The Global Catalogue of Microorganisms (GCM) 10K type strain sequencing project: providing services to taxonomists for standard genome sequencing and annotation.</title>
        <authorList>
            <consortium name="The Broad Institute Genomics Platform"/>
            <consortium name="The Broad Institute Genome Sequencing Center for Infectious Disease"/>
            <person name="Wu L."/>
            <person name="Ma J."/>
        </authorList>
    </citation>
    <scope>NUCLEOTIDE SEQUENCE [LARGE SCALE GENOMIC DNA]</scope>
    <source>
        <strain evidence="18">CGMCC 4.7277</strain>
    </source>
</reference>
<dbReference type="SUPFAM" id="SSF55031">
    <property type="entry name" value="Bacterial exopeptidase dimerisation domain"/>
    <property type="match status" value="1"/>
</dbReference>
<dbReference type="PANTHER" id="PTHR43808:SF31">
    <property type="entry name" value="N-ACETYL-L-CITRULLINE DEACETYLASE"/>
    <property type="match status" value="1"/>
</dbReference>
<feature type="active site" evidence="15">
    <location>
        <position position="93"/>
    </location>
</feature>
<evidence type="ECO:0000259" key="16">
    <source>
        <dbReference type="Pfam" id="PF07687"/>
    </source>
</evidence>
<feature type="binding site" evidence="15">
    <location>
        <position position="373"/>
    </location>
    <ligand>
        <name>Zn(2+)</name>
        <dbReference type="ChEBI" id="CHEBI:29105"/>
        <label>2</label>
    </ligand>
</feature>
<organism evidence="17 18">
    <name type="scientific">Polaromonas jejuensis</name>
    <dbReference type="NCBI Taxonomy" id="457502"/>
    <lineage>
        <taxon>Bacteria</taxon>
        <taxon>Pseudomonadati</taxon>
        <taxon>Pseudomonadota</taxon>
        <taxon>Betaproteobacteria</taxon>
        <taxon>Burkholderiales</taxon>
        <taxon>Comamonadaceae</taxon>
        <taxon>Polaromonas</taxon>
    </lineage>
</organism>
<keyword evidence="7 15" id="KW-0479">Metal-binding</keyword>
<evidence type="ECO:0000256" key="7">
    <source>
        <dbReference type="ARBA" id="ARBA00022723"/>
    </source>
</evidence>
<dbReference type="InterPro" id="IPR011650">
    <property type="entry name" value="Peptidase_M20_dimer"/>
</dbReference>
<keyword evidence="8 15" id="KW-0378">Hydrolase</keyword>
<dbReference type="InterPro" id="IPR002933">
    <property type="entry name" value="Peptidase_M20"/>
</dbReference>
<keyword evidence="9 15" id="KW-0862">Zinc</keyword>
<dbReference type="SUPFAM" id="SSF53187">
    <property type="entry name" value="Zn-dependent exopeptidases"/>
    <property type="match status" value="1"/>
</dbReference>
<dbReference type="InterPro" id="IPR036264">
    <property type="entry name" value="Bact_exopeptidase_dim_dom"/>
</dbReference>
<dbReference type="NCBIfam" id="NF009557">
    <property type="entry name" value="PRK13009.1"/>
    <property type="match status" value="1"/>
</dbReference>
<feature type="binding site" evidence="15">
    <location>
        <position position="187"/>
    </location>
    <ligand>
        <name>Zn(2+)</name>
        <dbReference type="ChEBI" id="CHEBI:29105"/>
        <label>1</label>
    </ligand>
</feature>
<comment type="cofactor">
    <cofactor evidence="15">
        <name>Zn(2+)</name>
        <dbReference type="ChEBI" id="CHEBI:29105"/>
    </cofactor>
    <cofactor evidence="15">
        <name>Co(2+)</name>
        <dbReference type="ChEBI" id="CHEBI:48828"/>
    </cofactor>
    <text evidence="15">Binds 2 Zn(2+) or Co(2+) ions per subunit.</text>
</comment>
<dbReference type="PANTHER" id="PTHR43808">
    <property type="entry name" value="ACETYLORNITHINE DEACETYLASE"/>
    <property type="match status" value="1"/>
</dbReference>
<keyword evidence="12 15" id="KW-0170">Cobalt</keyword>
<dbReference type="RefSeq" id="WP_068832775.1">
    <property type="nucleotide sequence ID" value="NZ_JBHSMX010000065.1"/>
</dbReference>
<keyword evidence="18" id="KW-1185">Reference proteome</keyword>
<dbReference type="Gene3D" id="3.40.630.10">
    <property type="entry name" value="Zn peptidases"/>
    <property type="match status" value="2"/>
</dbReference>
<feature type="binding site" evidence="15">
    <location>
        <position position="124"/>
    </location>
    <ligand>
        <name>Zn(2+)</name>
        <dbReference type="ChEBI" id="CHEBI:29105"/>
        <label>2</label>
    </ligand>
</feature>
<keyword evidence="11 15" id="KW-0457">Lysine biosynthesis</keyword>
<dbReference type="Pfam" id="PF01546">
    <property type="entry name" value="Peptidase_M20"/>
    <property type="match status" value="1"/>
</dbReference>
<evidence type="ECO:0000256" key="8">
    <source>
        <dbReference type="ARBA" id="ARBA00022801"/>
    </source>
</evidence>
<dbReference type="InterPro" id="IPR005941">
    <property type="entry name" value="DapE_proteobac"/>
</dbReference>
<evidence type="ECO:0000256" key="15">
    <source>
        <dbReference type="HAMAP-Rule" id="MF_01690"/>
    </source>
</evidence>
<keyword evidence="6 15" id="KW-0028">Amino-acid biosynthesis</keyword>
<feature type="binding site" evidence="15">
    <location>
        <position position="91"/>
    </location>
    <ligand>
        <name>Zn(2+)</name>
        <dbReference type="ChEBI" id="CHEBI:29105"/>
        <label>1</label>
    </ligand>
</feature>
<evidence type="ECO:0000256" key="1">
    <source>
        <dbReference type="ARBA" id="ARBA00005130"/>
    </source>
</evidence>
<comment type="similarity">
    <text evidence="2 15">Belongs to the peptidase M20A family. DapE subfamily.</text>
</comment>
<evidence type="ECO:0000256" key="4">
    <source>
        <dbReference type="ARBA" id="ARBA00011921"/>
    </source>
</evidence>
<comment type="subunit">
    <text evidence="3 15">Homodimer.</text>
</comment>
<evidence type="ECO:0000313" key="18">
    <source>
        <dbReference type="Proteomes" id="UP001596084"/>
    </source>
</evidence>
<sequence length="411" mass="44224">MSRTLHLAEKLISRPSVTPDDADCQAMLIARLAPLGFHCETIVSGPENFRVTNLWAKREGFRPAAQADSAHSASKSIASSAPPKTLVFAGHTDVVPTGPLEQWHSHPFTPSHRDGKLYGRGTADMKTSIAAMVVAVEEFLAAHPEPELSIAFLITSDEEGPATDGTVVVCERLLARGEVLDYCIVGEPTSVDQLGDMIKNGRRGTMSGKLTIKGVQGHIAYPHLAKNPIHLFAPALAELVATEWDRGNEFFPATSWQVSNVHGGTGASNVIPGELVVDFNFRFCTESTPESLQQRLQAVLSKHQLEYDLKWTLGGLPFLTTPGALVDAVRGAIRAETGLETALSTTGGTSDGRFMAKICEQVIEFGPINASIHKINEHVLVSSLDPLKNIYKGVLERLADRPAPSESVSAP</sequence>
<dbReference type="Pfam" id="PF07687">
    <property type="entry name" value="M20_dimer"/>
    <property type="match status" value="1"/>
</dbReference>